<dbReference type="CDD" id="cd01651">
    <property type="entry name" value="RT_G2_intron"/>
    <property type="match status" value="1"/>
</dbReference>
<feature type="non-terminal residue" evidence="2">
    <location>
        <position position="163"/>
    </location>
</feature>
<dbReference type="PANTHER" id="PTHR34047:SF3">
    <property type="entry name" value="BLR2052 PROTEIN"/>
    <property type="match status" value="1"/>
</dbReference>
<dbReference type="PANTHER" id="PTHR34047">
    <property type="entry name" value="NUCLEAR INTRON MATURASE 1, MITOCHONDRIAL-RELATED"/>
    <property type="match status" value="1"/>
</dbReference>
<dbReference type="PROSITE" id="PS50878">
    <property type="entry name" value="RT_POL"/>
    <property type="match status" value="1"/>
</dbReference>
<keyword evidence="2" id="KW-0808">Transferase</keyword>
<dbReference type="InterPro" id="IPR051083">
    <property type="entry name" value="GrpII_Intron_Splice-Mob/Def"/>
</dbReference>
<feature type="domain" description="Reverse transcriptase" evidence="1">
    <location>
        <begin position="49"/>
        <end position="163"/>
    </location>
</feature>
<organism evidence="2 3">
    <name type="scientific">Bacillus cereus</name>
    <dbReference type="NCBI Taxonomy" id="1396"/>
    <lineage>
        <taxon>Bacteria</taxon>
        <taxon>Bacillati</taxon>
        <taxon>Bacillota</taxon>
        <taxon>Bacilli</taxon>
        <taxon>Bacillales</taxon>
        <taxon>Bacillaceae</taxon>
        <taxon>Bacillus</taxon>
        <taxon>Bacillus cereus group</taxon>
    </lineage>
</organism>
<gene>
    <name evidence="2" type="ORF">COC69_12715</name>
</gene>
<name>A0A9X7GW50_BACCE</name>
<sequence>MQETKPFCISKHIVMMAFERVKANKGTYGMDEQSIEDYEIDLKNNLYKLWNRMSSGSYFPKPVKAVAIPKKNGGTRTLGIPTVEDRVAQMVAKLYFELNVERLFYEDSYGYRPNKSAIQAIETTRKRCWRKDWVLEFDIKGLFDNIRHDYLIEMVKRHTNQEW</sequence>
<keyword evidence="2" id="KW-0695">RNA-directed DNA polymerase</keyword>
<proteinExistence type="predicted"/>
<evidence type="ECO:0000259" key="1">
    <source>
        <dbReference type="PROSITE" id="PS50878"/>
    </source>
</evidence>
<dbReference type="Proteomes" id="UP000224203">
    <property type="component" value="Unassembled WGS sequence"/>
</dbReference>
<dbReference type="InterPro" id="IPR043502">
    <property type="entry name" value="DNA/RNA_pol_sf"/>
</dbReference>
<reference evidence="2 3" key="1">
    <citation type="submission" date="2017-09" db="EMBL/GenBank/DDBJ databases">
        <title>Large-scale bioinformatics analysis of Bacillus genomes uncovers conserved roles of natural products in bacterial physiology.</title>
        <authorList>
            <consortium name="Agbiome Team Llc"/>
            <person name="Bleich R.M."/>
            <person name="Grubbs K.J."/>
            <person name="Santa Maria K.C."/>
            <person name="Allen S.E."/>
            <person name="Farag S."/>
            <person name="Shank E.A."/>
            <person name="Bowers A."/>
        </authorList>
    </citation>
    <scope>NUCLEOTIDE SEQUENCE [LARGE SCALE GENOMIC DNA]</scope>
    <source>
        <strain evidence="2 3">AFS041711</strain>
    </source>
</reference>
<evidence type="ECO:0000313" key="3">
    <source>
        <dbReference type="Proteomes" id="UP000224203"/>
    </source>
</evidence>
<dbReference type="RefSeq" id="WP_257205507.1">
    <property type="nucleotide sequence ID" value="NZ_NULI01000066.1"/>
</dbReference>
<accession>A0A9X7GW50</accession>
<evidence type="ECO:0000313" key="2">
    <source>
        <dbReference type="EMBL" id="PGS79163.1"/>
    </source>
</evidence>
<keyword evidence="2" id="KW-0548">Nucleotidyltransferase</keyword>
<dbReference type="InterPro" id="IPR000477">
    <property type="entry name" value="RT_dom"/>
</dbReference>
<protein>
    <submittedName>
        <fullName evidence="2">Group II intron reverse transcriptase/maturase</fullName>
    </submittedName>
</protein>
<dbReference type="SUPFAM" id="SSF56672">
    <property type="entry name" value="DNA/RNA polymerases"/>
    <property type="match status" value="1"/>
</dbReference>
<comment type="caution">
    <text evidence="2">The sequence shown here is derived from an EMBL/GenBank/DDBJ whole genome shotgun (WGS) entry which is preliminary data.</text>
</comment>
<dbReference type="Pfam" id="PF00078">
    <property type="entry name" value="RVT_1"/>
    <property type="match status" value="1"/>
</dbReference>
<dbReference type="GO" id="GO:0003964">
    <property type="term" value="F:RNA-directed DNA polymerase activity"/>
    <property type="evidence" value="ECO:0007669"/>
    <property type="project" value="UniProtKB-KW"/>
</dbReference>
<dbReference type="EMBL" id="NULI01000066">
    <property type="protein sequence ID" value="PGS79163.1"/>
    <property type="molecule type" value="Genomic_DNA"/>
</dbReference>
<dbReference type="AlphaFoldDB" id="A0A9X7GW50"/>